<keyword evidence="5" id="KW-0031">Aminopeptidase</keyword>
<dbReference type="PANTHER" id="PTHR42776:SF27">
    <property type="entry name" value="DIPEPTIDYL PEPTIDASE FAMILY MEMBER 6"/>
    <property type="match status" value="1"/>
</dbReference>
<keyword evidence="6" id="KW-1185">Reference proteome</keyword>
<dbReference type="STRING" id="500610.SAMN02799615_03773"/>
<evidence type="ECO:0000259" key="4">
    <source>
        <dbReference type="Pfam" id="PF00326"/>
    </source>
</evidence>
<keyword evidence="5" id="KW-0645">Protease</keyword>
<gene>
    <name evidence="5" type="ORF">SAMN02799615_03773</name>
</gene>
<evidence type="ECO:0000313" key="6">
    <source>
        <dbReference type="Proteomes" id="UP000199477"/>
    </source>
</evidence>
<dbReference type="GO" id="GO:0004252">
    <property type="term" value="F:serine-type endopeptidase activity"/>
    <property type="evidence" value="ECO:0007669"/>
    <property type="project" value="TreeGrafter"/>
</dbReference>
<dbReference type="InterPro" id="IPR001375">
    <property type="entry name" value="Peptidase_S9_cat"/>
</dbReference>
<dbReference type="Gene3D" id="3.40.50.1820">
    <property type="entry name" value="alpha/beta hydrolase"/>
    <property type="match status" value="1"/>
</dbReference>
<feature type="domain" description="Peptidase S9 prolyl oligopeptidase catalytic" evidence="4">
    <location>
        <begin position="483"/>
        <end position="682"/>
    </location>
</feature>
<sequence>MLSRSHLLLGLLLPGILLGPIAFAASATDTAPATGSRVSQLLARLDQVKRIGPVAISPDGLHVAWLLQGKQPTIQLTDIAGHHAQALNTGTELAGCAKRDIAWAPDSQEIAFIADCGHDLTNTQAVHNDIYLVGIDNKTAPRRLAELSGYARALAWTKDGRSLDFLYVSGATRLANAVAAGKARVGVIGEGDLELQRVGSIDVASGTLRTLTADTLYVYEFERSPDGTQIAYTAAPPPGDGNWWVAKLYVQEASANMVQRVVADPATMQGSLHGLQMALPRWSPDGARIAFIGGLMSDQGSNGGDLYSVPAAGGVVSDLTPGTAVTPRWFAWTAQDTLLVNQNVKGQVQLAAYTLSGDRASIQAPYFNLPATIGTGSSALSLSLSADHQRLAFQQSTFEQAPEVHAGTLGHTPPPAITSLNAAVKPDWGKAVSMEWTNEGHRVQGWLMYPANYDPHKTYPLIVNVHGGPSWDVLPYWPGMEAMYAASGYFQFMPNPRGSFGQGEAFVQANRKDFGYGDLRDILAGIDAVEKQAPVDDRRIGIAGASYGGFMSMFAPTQTQRFHAAVAAAGASDWQSYYGENRIDQWLIPYFGASLYDDPAPYAKSSAINFIKQTKTPTLIMVGERDEEAPPSQSFEYWHALKTLGVPTQLVVYPDEGHGFADSKHVQDYLERSMDWFAKYLAVGK</sequence>
<dbReference type="Proteomes" id="UP000199477">
    <property type="component" value="Unassembled WGS sequence"/>
</dbReference>
<accession>A0A1I2J591</accession>
<dbReference type="GO" id="GO:0004177">
    <property type="term" value="F:aminopeptidase activity"/>
    <property type="evidence" value="ECO:0007669"/>
    <property type="project" value="UniProtKB-KW"/>
</dbReference>
<dbReference type="EMBL" id="FONH01000020">
    <property type="protein sequence ID" value="SFF48096.1"/>
    <property type="molecule type" value="Genomic_DNA"/>
</dbReference>
<evidence type="ECO:0000256" key="3">
    <source>
        <dbReference type="SAM" id="SignalP"/>
    </source>
</evidence>
<dbReference type="PANTHER" id="PTHR42776">
    <property type="entry name" value="SERINE PEPTIDASE S9 FAMILY MEMBER"/>
    <property type="match status" value="1"/>
</dbReference>
<dbReference type="SUPFAM" id="SSF53474">
    <property type="entry name" value="alpha/beta-Hydrolases"/>
    <property type="match status" value="1"/>
</dbReference>
<dbReference type="SUPFAM" id="SSF82171">
    <property type="entry name" value="DPP6 N-terminal domain-like"/>
    <property type="match status" value="1"/>
</dbReference>
<protein>
    <submittedName>
        <fullName evidence="5">Dipeptidyl aminopeptidase/acylaminoacyl peptidase</fullName>
    </submittedName>
</protein>
<name>A0A1I2J591_9GAMM</name>
<keyword evidence="1" id="KW-0378">Hydrolase</keyword>
<evidence type="ECO:0000256" key="2">
    <source>
        <dbReference type="ARBA" id="ARBA00022825"/>
    </source>
</evidence>
<evidence type="ECO:0000256" key="1">
    <source>
        <dbReference type="ARBA" id="ARBA00022801"/>
    </source>
</evidence>
<dbReference type="InterPro" id="IPR029058">
    <property type="entry name" value="AB_hydrolase_fold"/>
</dbReference>
<dbReference type="InterPro" id="IPR011042">
    <property type="entry name" value="6-blade_b-propeller_TolB-like"/>
</dbReference>
<feature type="chain" id="PRO_5011744494" evidence="3">
    <location>
        <begin position="25"/>
        <end position="685"/>
    </location>
</feature>
<feature type="signal peptide" evidence="3">
    <location>
        <begin position="1"/>
        <end position="24"/>
    </location>
</feature>
<dbReference type="Pfam" id="PF07676">
    <property type="entry name" value="PD40"/>
    <property type="match status" value="1"/>
</dbReference>
<dbReference type="InterPro" id="IPR011659">
    <property type="entry name" value="WD40"/>
</dbReference>
<keyword evidence="2" id="KW-0720">Serine protease</keyword>
<keyword evidence="3" id="KW-0732">Signal</keyword>
<proteinExistence type="predicted"/>
<evidence type="ECO:0000313" key="5">
    <source>
        <dbReference type="EMBL" id="SFF48096.1"/>
    </source>
</evidence>
<dbReference type="Gene3D" id="2.120.10.30">
    <property type="entry name" value="TolB, C-terminal domain"/>
    <property type="match status" value="2"/>
</dbReference>
<dbReference type="Pfam" id="PF00326">
    <property type="entry name" value="Peptidase_S9"/>
    <property type="match status" value="1"/>
</dbReference>
<dbReference type="GO" id="GO:0006508">
    <property type="term" value="P:proteolysis"/>
    <property type="evidence" value="ECO:0007669"/>
    <property type="project" value="InterPro"/>
</dbReference>
<reference evidence="6" key="1">
    <citation type="submission" date="2016-10" db="EMBL/GenBank/DDBJ databases">
        <authorList>
            <person name="Varghese N."/>
            <person name="Submissions S."/>
        </authorList>
    </citation>
    <scope>NUCLEOTIDE SEQUENCE [LARGE SCALE GENOMIC DNA]</scope>
    <source>
        <strain evidence="6">UNC178MFTsu3.1</strain>
    </source>
</reference>
<organism evidence="5 6">
    <name type="scientific">Dyella marensis</name>
    <dbReference type="NCBI Taxonomy" id="500610"/>
    <lineage>
        <taxon>Bacteria</taxon>
        <taxon>Pseudomonadati</taxon>
        <taxon>Pseudomonadota</taxon>
        <taxon>Gammaproteobacteria</taxon>
        <taxon>Lysobacterales</taxon>
        <taxon>Rhodanobacteraceae</taxon>
        <taxon>Dyella</taxon>
    </lineage>
</organism>
<dbReference type="AlphaFoldDB" id="A0A1I2J591"/>